<keyword evidence="1" id="KW-1133">Transmembrane helix</keyword>
<keyword evidence="1" id="KW-0812">Transmembrane</keyword>
<protein>
    <submittedName>
        <fullName evidence="2">Uncharacterized protein</fullName>
    </submittedName>
</protein>
<proteinExistence type="predicted"/>
<name>A0A7H8N7N1_9ACTN</name>
<reference evidence="2 3" key="1">
    <citation type="submission" date="2020-06" db="EMBL/GenBank/DDBJ databases">
        <title>Genome mining for natural products.</title>
        <authorList>
            <person name="Zhang B."/>
            <person name="Shi J."/>
            <person name="Ge H."/>
        </authorList>
    </citation>
    <scope>NUCLEOTIDE SEQUENCE [LARGE SCALE GENOMIC DNA]</scope>
    <source>
        <strain evidence="2 3">NA00687</strain>
    </source>
</reference>
<dbReference type="RefSeq" id="WP_176162161.1">
    <property type="nucleotide sequence ID" value="NZ_CP054929.1"/>
</dbReference>
<organism evidence="2 3">
    <name type="scientific">Streptomyces buecherae</name>
    <dbReference type="NCBI Taxonomy" id="2763006"/>
    <lineage>
        <taxon>Bacteria</taxon>
        <taxon>Bacillati</taxon>
        <taxon>Actinomycetota</taxon>
        <taxon>Actinomycetes</taxon>
        <taxon>Kitasatosporales</taxon>
        <taxon>Streptomycetaceae</taxon>
        <taxon>Streptomyces</taxon>
    </lineage>
</organism>
<keyword evidence="1" id="KW-0472">Membrane</keyword>
<keyword evidence="3" id="KW-1185">Reference proteome</keyword>
<dbReference type="EMBL" id="CP054929">
    <property type="protein sequence ID" value="QKW50425.1"/>
    <property type="molecule type" value="Genomic_DNA"/>
</dbReference>
<sequence length="236" mass="26200">MLNTYDKLRAQQMLGQQFVWGEWCKLGAIPKPPPEVHAAAGGGPLRPSRVSPFTVLLYIIGLPAWILIGLYGLAESALALLVAVFRPKKSVNDVREFVSEGSQKDAALNEHGLTQVFDGDWQGMAGQFLLRYYAPSSHPTRLVILKPGAIVFMAPPKRVTLGKRKKMQVLAELPVDQAVVENPLNGTWQTQEFRIRFADQSWFTLTATSTPSDIDACISRVRRRGNPDNYPVVTPF</sequence>
<dbReference type="Proteomes" id="UP000509303">
    <property type="component" value="Chromosome"/>
</dbReference>
<evidence type="ECO:0000313" key="2">
    <source>
        <dbReference type="EMBL" id="QKW50425.1"/>
    </source>
</evidence>
<dbReference type="AlphaFoldDB" id="A0A7H8N7N1"/>
<evidence type="ECO:0000313" key="3">
    <source>
        <dbReference type="Proteomes" id="UP000509303"/>
    </source>
</evidence>
<feature type="transmembrane region" description="Helical" evidence="1">
    <location>
        <begin position="55"/>
        <end position="85"/>
    </location>
</feature>
<evidence type="ECO:0000256" key="1">
    <source>
        <dbReference type="SAM" id="Phobius"/>
    </source>
</evidence>
<accession>A0A7H8N7N1</accession>
<gene>
    <name evidence="2" type="ORF">HUT08_13780</name>
</gene>